<evidence type="ECO:0000256" key="2">
    <source>
        <dbReference type="PROSITE-ProRule" id="PRU01091"/>
    </source>
</evidence>
<dbReference type="AlphaFoldDB" id="A0A516V4Y8"/>
<dbReference type="Gene3D" id="1.25.40.10">
    <property type="entry name" value="Tetratricopeptide repeat domain"/>
    <property type="match status" value="1"/>
</dbReference>
<dbReference type="CDD" id="cd00383">
    <property type="entry name" value="trans_reg_C"/>
    <property type="match status" value="1"/>
</dbReference>
<evidence type="ECO:0000256" key="4">
    <source>
        <dbReference type="SAM" id="Phobius"/>
    </source>
</evidence>
<dbReference type="Gene3D" id="1.10.10.10">
    <property type="entry name" value="Winged helix-like DNA-binding domain superfamily/Winged helix DNA-binding domain"/>
    <property type="match status" value="1"/>
</dbReference>
<gene>
    <name evidence="6" type="ORF">FNZ56_06795</name>
</gene>
<evidence type="ECO:0000256" key="1">
    <source>
        <dbReference type="ARBA" id="ARBA00023125"/>
    </source>
</evidence>
<dbReference type="InterPro" id="IPR016032">
    <property type="entry name" value="Sig_transdc_resp-reg_C-effctor"/>
</dbReference>
<dbReference type="SMART" id="SM00862">
    <property type="entry name" value="Trans_reg_C"/>
    <property type="match status" value="1"/>
</dbReference>
<dbReference type="Proteomes" id="UP000315891">
    <property type="component" value="Chromosome"/>
</dbReference>
<dbReference type="InterPro" id="IPR036388">
    <property type="entry name" value="WH-like_DNA-bd_sf"/>
</dbReference>
<dbReference type="SUPFAM" id="SSF46894">
    <property type="entry name" value="C-terminal effector domain of the bipartite response regulators"/>
    <property type="match status" value="1"/>
</dbReference>
<dbReference type="PANTHER" id="PTHR47691">
    <property type="entry name" value="REGULATOR-RELATED"/>
    <property type="match status" value="1"/>
</dbReference>
<name>A0A516V4Y8_9GAMM</name>
<dbReference type="PROSITE" id="PS51755">
    <property type="entry name" value="OMPR_PHOB"/>
    <property type="match status" value="1"/>
</dbReference>
<dbReference type="RefSeq" id="WP_143879112.1">
    <property type="nucleotide sequence ID" value="NZ_BAABLZ010000001.1"/>
</dbReference>
<sequence>MGRNVYRFGDYTLDPASRELRHRGEHVALPPKSFDCLVYLIENRERAIGRDELISAVWGRVDASDAVVSQTLLRARRAIGDTGTEQSAVRTVTRFGYQWVAPVESLPQEVEADARDPGVQEAAVDDGDDPATPAASEGVERPADASDARSDQPVSTKPRARRWRWGIAAIAIASIIVALLAVGLWRHSRKPPPSTGVADLAVVLPVVVESGGAEHAWIRLGAMDYIASLLRRNGRLTVLPSERTLVLVDAEHAIAPEAIDHLHAVTRARWVLQPVASTVPQGWKVRIRVSAPGDSYDIEARGGTPLEAAAAATGSLLHRLGHDGPAAPAPTALTQRLQQVDAELLAGQTDAARNLIDAAPARQRADPQLQVREGQLEFRLGRLGAAQILFDRIVDAATTLPVEVRSQALMGLGAVALRRQDNAASERRYDEAVQALEAHADAAPDPALVGNAYNGRGVARVELGRIDDGIADLGRARIAMQRSGDEVEAASVGGNIGTLKARNGDAAQAIQEFDLAIATFERFDVRDSLVVMLLAKSDAELQLLQPTAALGDSQRAMELGSKLENPQLRAFMAATRTGALLGNGRLQDAEGLLRQGQDASPALRLQLLLERGRLQDAHKLAQDLLLQDAAVNDPGTLLLAVQAAIDGKDPALARQWLQSRAGNGDGGNHDAIDLAGALLAAATGDQVTAARSFDAAAKAAARTPAPADDARAGSAWVAYLVGRGELDRASGVMGSLTPYVDRDYRVARASLALYRALGDRALQAEAETRVRRLAGERNPDSPVVY</sequence>
<keyword evidence="7" id="KW-1185">Reference proteome</keyword>
<feature type="region of interest" description="Disordered" evidence="3">
    <location>
        <begin position="110"/>
        <end position="156"/>
    </location>
</feature>
<reference evidence="6 7" key="1">
    <citation type="submission" date="2019-07" db="EMBL/GenBank/DDBJ databases">
        <title>Lysobacter weifangensis sp. nov., isolated from bensulfuron-methyl contaminated farmland soil.</title>
        <authorList>
            <person name="Zhao H."/>
        </authorList>
    </citation>
    <scope>NUCLEOTIDE SEQUENCE [LARGE SCALE GENOMIC DNA]</scope>
    <source>
        <strain evidence="6 7">CC-Bw-6</strain>
    </source>
</reference>
<keyword evidence="4" id="KW-0812">Transmembrane</keyword>
<feature type="domain" description="OmpR/PhoB-type" evidence="5">
    <location>
        <begin position="3"/>
        <end position="101"/>
    </location>
</feature>
<dbReference type="GO" id="GO:0000160">
    <property type="term" value="P:phosphorelay signal transduction system"/>
    <property type="evidence" value="ECO:0007669"/>
    <property type="project" value="InterPro"/>
</dbReference>
<evidence type="ECO:0000259" key="5">
    <source>
        <dbReference type="PROSITE" id="PS51755"/>
    </source>
</evidence>
<feature type="DNA-binding region" description="OmpR/PhoB-type" evidence="2">
    <location>
        <begin position="3"/>
        <end position="101"/>
    </location>
</feature>
<protein>
    <recommendedName>
        <fullName evidence="5">OmpR/PhoB-type domain-containing protein</fullName>
    </recommendedName>
</protein>
<feature type="transmembrane region" description="Helical" evidence="4">
    <location>
        <begin position="165"/>
        <end position="185"/>
    </location>
</feature>
<feature type="compositionally biased region" description="Basic and acidic residues" evidence="3">
    <location>
        <begin position="138"/>
        <end position="150"/>
    </location>
</feature>
<dbReference type="GO" id="GO:0003677">
    <property type="term" value="F:DNA binding"/>
    <property type="evidence" value="ECO:0007669"/>
    <property type="project" value="UniProtKB-UniRule"/>
</dbReference>
<keyword evidence="4" id="KW-0472">Membrane</keyword>
<evidence type="ECO:0000313" key="7">
    <source>
        <dbReference type="Proteomes" id="UP000315891"/>
    </source>
</evidence>
<organism evidence="6 7">
    <name type="scientific">Pseudoluteimonas lycopersici</name>
    <dbReference type="NCBI Taxonomy" id="1324796"/>
    <lineage>
        <taxon>Bacteria</taxon>
        <taxon>Pseudomonadati</taxon>
        <taxon>Pseudomonadota</taxon>
        <taxon>Gammaproteobacteria</taxon>
        <taxon>Lysobacterales</taxon>
        <taxon>Lysobacteraceae</taxon>
        <taxon>Pseudoluteimonas</taxon>
    </lineage>
</organism>
<dbReference type="SUPFAM" id="SSF48452">
    <property type="entry name" value="TPR-like"/>
    <property type="match status" value="1"/>
</dbReference>
<dbReference type="InterPro" id="IPR011990">
    <property type="entry name" value="TPR-like_helical_dom_sf"/>
</dbReference>
<accession>A0A516V4Y8</accession>
<dbReference type="OrthoDB" id="9149639at2"/>
<dbReference type="GO" id="GO:0006355">
    <property type="term" value="P:regulation of DNA-templated transcription"/>
    <property type="evidence" value="ECO:0007669"/>
    <property type="project" value="InterPro"/>
</dbReference>
<keyword evidence="4" id="KW-1133">Transmembrane helix</keyword>
<proteinExistence type="predicted"/>
<dbReference type="Pfam" id="PF00486">
    <property type="entry name" value="Trans_reg_C"/>
    <property type="match status" value="1"/>
</dbReference>
<keyword evidence="1 2" id="KW-0238">DNA-binding</keyword>
<dbReference type="InterPro" id="IPR001867">
    <property type="entry name" value="OmpR/PhoB-type_DNA-bd"/>
</dbReference>
<dbReference type="PANTHER" id="PTHR47691:SF3">
    <property type="entry name" value="HTH-TYPE TRANSCRIPTIONAL REGULATOR RV0890C-RELATED"/>
    <property type="match status" value="1"/>
</dbReference>
<dbReference type="EMBL" id="CP041742">
    <property type="protein sequence ID" value="QDQ73600.1"/>
    <property type="molecule type" value="Genomic_DNA"/>
</dbReference>
<evidence type="ECO:0000313" key="6">
    <source>
        <dbReference type="EMBL" id="QDQ73600.1"/>
    </source>
</evidence>
<evidence type="ECO:0000256" key="3">
    <source>
        <dbReference type="SAM" id="MobiDB-lite"/>
    </source>
</evidence>